<dbReference type="InterPro" id="IPR035472">
    <property type="entry name" value="RpiR-like_SIS"/>
</dbReference>
<dbReference type="SUPFAM" id="SSF46689">
    <property type="entry name" value="Homeodomain-like"/>
    <property type="match status" value="1"/>
</dbReference>
<keyword evidence="2" id="KW-0238">DNA-binding</keyword>
<dbReference type="AlphaFoldDB" id="A0AAJ5EDZ3"/>
<dbReference type="InterPro" id="IPR000281">
    <property type="entry name" value="HTH_RpiR"/>
</dbReference>
<reference evidence="7 9" key="1">
    <citation type="submission" date="2019-03" db="EMBL/GenBank/DDBJ databases">
        <title>Vagococcus sp. was isolated fron gut of Carduelis flavirostris.</title>
        <authorList>
            <person name="Ge Y."/>
        </authorList>
    </citation>
    <scope>NUCLEOTIDE SEQUENCE [LARGE SCALE GENOMIC DNA]</scope>
    <source>
        <strain evidence="7 9">CF-210</strain>
    </source>
</reference>
<proteinExistence type="predicted"/>
<gene>
    <name evidence="7" type="ORF">E4031_08885</name>
    <name evidence="6" type="ORF">E4Z98_00505</name>
</gene>
<dbReference type="PROSITE" id="PS51071">
    <property type="entry name" value="HTH_RPIR"/>
    <property type="match status" value="1"/>
</dbReference>
<dbReference type="Pfam" id="PF01418">
    <property type="entry name" value="HTH_6"/>
    <property type="match status" value="1"/>
</dbReference>
<dbReference type="PROSITE" id="PS51464">
    <property type="entry name" value="SIS"/>
    <property type="match status" value="1"/>
</dbReference>
<dbReference type="Proteomes" id="UP000297725">
    <property type="component" value="Unassembled WGS sequence"/>
</dbReference>
<dbReference type="Proteomes" id="UP000296883">
    <property type="component" value="Chromosome"/>
</dbReference>
<evidence type="ECO:0000313" key="9">
    <source>
        <dbReference type="Proteomes" id="UP000297725"/>
    </source>
</evidence>
<feature type="domain" description="SIS" evidence="5">
    <location>
        <begin position="114"/>
        <end position="254"/>
    </location>
</feature>
<evidence type="ECO:0000259" key="4">
    <source>
        <dbReference type="PROSITE" id="PS51071"/>
    </source>
</evidence>
<evidence type="ECO:0000313" key="6">
    <source>
        <dbReference type="EMBL" id="QCA27907.1"/>
    </source>
</evidence>
<keyword evidence="1" id="KW-0805">Transcription regulation</keyword>
<dbReference type="PANTHER" id="PTHR30514:SF1">
    <property type="entry name" value="HTH-TYPE TRANSCRIPTIONAL REGULATOR HEXR-RELATED"/>
    <property type="match status" value="1"/>
</dbReference>
<keyword evidence="3" id="KW-0804">Transcription</keyword>
<dbReference type="InterPro" id="IPR001347">
    <property type="entry name" value="SIS_dom"/>
</dbReference>
<sequence>MEYVNKIKEYYEILTKSEKKVADYILSQGEKLIYTTMGEVKAQTGVGDATIVRFCQKIGYSGFSELKIDIAKEDFSQMKEQEQVADLFEHAARQLVTAIDETKHSFEMDKIDEVSQLIVSARHVYIYGVGASGQSGLDLERMLIKVGIPSTAIIDSHYQAQSATIVTPQDVVIVFSLSGKTKDTFDTVKIAKDKGANIVVITSYGLSPIAQLADVVLKTAIEEHLLNGGSLAGRISQLFLSDVLVRNIEDKFATGKEDLRAEVLRSVMNKMI</sequence>
<name>A0AAJ5EDZ3_9ENTE</name>
<dbReference type="GO" id="GO:0003700">
    <property type="term" value="F:DNA-binding transcription factor activity"/>
    <property type="evidence" value="ECO:0007669"/>
    <property type="project" value="InterPro"/>
</dbReference>
<dbReference type="Gene3D" id="1.10.10.10">
    <property type="entry name" value="Winged helix-like DNA-binding domain superfamily/Winged helix DNA-binding domain"/>
    <property type="match status" value="1"/>
</dbReference>
<dbReference type="InterPro" id="IPR036388">
    <property type="entry name" value="WH-like_DNA-bd_sf"/>
</dbReference>
<dbReference type="Gene3D" id="3.40.50.10490">
    <property type="entry name" value="Glucose-6-phosphate isomerase like protein, domain 1"/>
    <property type="match status" value="1"/>
</dbReference>
<dbReference type="GO" id="GO:0003677">
    <property type="term" value="F:DNA binding"/>
    <property type="evidence" value="ECO:0007669"/>
    <property type="project" value="UniProtKB-KW"/>
</dbReference>
<evidence type="ECO:0000313" key="8">
    <source>
        <dbReference type="Proteomes" id="UP000296883"/>
    </source>
</evidence>
<dbReference type="EMBL" id="SRHU01000035">
    <property type="protein sequence ID" value="TFZ39414.1"/>
    <property type="molecule type" value="Genomic_DNA"/>
</dbReference>
<keyword evidence="8" id="KW-1185">Reference proteome</keyword>
<dbReference type="RefSeq" id="WP_135255097.1">
    <property type="nucleotide sequence ID" value="NZ_CP038865.1"/>
</dbReference>
<dbReference type="EMBL" id="CP038865">
    <property type="protein sequence ID" value="QCA27907.1"/>
    <property type="molecule type" value="Genomic_DNA"/>
</dbReference>
<dbReference type="GO" id="GO:0097367">
    <property type="term" value="F:carbohydrate derivative binding"/>
    <property type="evidence" value="ECO:0007669"/>
    <property type="project" value="InterPro"/>
</dbReference>
<dbReference type="Pfam" id="PF01380">
    <property type="entry name" value="SIS"/>
    <property type="match status" value="1"/>
</dbReference>
<reference evidence="6 8" key="2">
    <citation type="journal article" date="2020" name="Int. J. Syst. Evol. Microbiol.">
        <title>Vagococcus xieshaowenii sp. nov., isolated from snow finch (Montifringilla taczanowskii) cloacal content.</title>
        <authorList>
            <person name="Ge Y."/>
            <person name="Yang J."/>
            <person name="Lai X.H."/>
            <person name="Zhang G."/>
            <person name="Jin D."/>
            <person name="Lu S."/>
            <person name="Wang B."/>
            <person name="Huang Y."/>
            <person name="Huang Y."/>
            <person name="Ren Z."/>
            <person name="Zhang X."/>
            <person name="Xu J."/>
        </authorList>
    </citation>
    <scope>NUCLEOTIDE SEQUENCE [LARGE SCALE GENOMIC DNA]</scope>
    <source>
        <strain evidence="6">Personal::cf-49</strain>
        <strain evidence="8">personal::cf-49</strain>
    </source>
</reference>
<evidence type="ECO:0000313" key="7">
    <source>
        <dbReference type="EMBL" id="TFZ39414.1"/>
    </source>
</evidence>
<dbReference type="InterPro" id="IPR009057">
    <property type="entry name" value="Homeodomain-like_sf"/>
</dbReference>
<dbReference type="SUPFAM" id="SSF53697">
    <property type="entry name" value="SIS domain"/>
    <property type="match status" value="1"/>
</dbReference>
<evidence type="ECO:0000259" key="5">
    <source>
        <dbReference type="PROSITE" id="PS51464"/>
    </source>
</evidence>
<dbReference type="InterPro" id="IPR046348">
    <property type="entry name" value="SIS_dom_sf"/>
</dbReference>
<dbReference type="PANTHER" id="PTHR30514">
    <property type="entry name" value="GLUCOKINASE"/>
    <property type="match status" value="1"/>
</dbReference>
<protein>
    <submittedName>
        <fullName evidence="7">MurR/RpiR family transcriptional regulator</fullName>
    </submittedName>
</protein>
<dbReference type="GO" id="GO:1901135">
    <property type="term" value="P:carbohydrate derivative metabolic process"/>
    <property type="evidence" value="ECO:0007669"/>
    <property type="project" value="InterPro"/>
</dbReference>
<feature type="domain" description="HTH rpiR-type" evidence="4">
    <location>
        <begin position="1"/>
        <end position="77"/>
    </location>
</feature>
<evidence type="ECO:0000256" key="1">
    <source>
        <dbReference type="ARBA" id="ARBA00023015"/>
    </source>
</evidence>
<dbReference type="InterPro" id="IPR047640">
    <property type="entry name" value="RpiR-like"/>
</dbReference>
<evidence type="ECO:0000256" key="2">
    <source>
        <dbReference type="ARBA" id="ARBA00023125"/>
    </source>
</evidence>
<dbReference type="CDD" id="cd05013">
    <property type="entry name" value="SIS_RpiR"/>
    <property type="match status" value="1"/>
</dbReference>
<organism evidence="7 9">
    <name type="scientific">Vagococcus xieshaowenii</name>
    <dbReference type="NCBI Taxonomy" id="2562451"/>
    <lineage>
        <taxon>Bacteria</taxon>
        <taxon>Bacillati</taxon>
        <taxon>Bacillota</taxon>
        <taxon>Bacilli</taxon>
        <taxon>Lactobacillales</taxon>
        <taxon>Enterococcaceae</taxon>
        <taxon>Vagococcus</taxon>
    </lineage>
</organism>
<evidence type="ECO:0000256" key="3">
    <source>
        <dbReference type="ARBA" id="ARBA00023163"/>
    </source>
</evidence>
<accession>A0AAJ5EDZ3</accession>